<feature type="compositionally biased region" description="Low complexity" evidence="10">
    <location>
        <begin position="109"/>
        <end position="142"/>
    </location>
</feature>
<evidence type="ECO:0000256" key="7">
    <source>
        <dbReference type="ARBA" id="ARBA00023125"/>
    </source>
</evidence>
<feature type="region of interest" description="Disordered" evidence="10">
    <location>
        <begin position="466"/>
        <end position="486"/>
    </location>
</feature>
<evidence type="ECO:0000256" key="10">
    <source>
        <dbReference type="SAM" id="MobiDB-lite"/>
    </source>
</evidence>
<dbReference type="EnsemblMetazoa" id="tetur02g03260.1">
    <property type="protein sequence ID" value="tetur02g03260.1"/>
    <property type="gene ID" value="tetur02g03260"/>
</dbReference>
<dbReference type="PROSITE" id="PS50157">
    <property type="entry name" value="ZINC_FINGER_C2H2_2"/>
    <property type="match status" value="4"/>
</dbReference>
<accession>T1JV45</accession>
<protein>
    <recommendedName>
        <fullName evidence="11">C2H2-type domain-containing protein</fullName>
    </recommendedName>
</protein>
<feature type="compositionally biased region" description="Polar residues" evidence="10">
    <location>
        <begin position="149"/>
        <end position="164"/>
    </location>
</feature>
<dbReference type="Pfam" id="PF00096">
    <property type="entry name" value="zf-C2H2"/>
    <property type="match status" value="2"/>
</dbReference>
<dbReference type="KEGG" id="tut:107371012"/>
<evidence type="ECO:0000313" key="12">
    <source>
        <dbReference type="EnsemblMetazoa" id="tetur02g03260.1"/>
    </source>
</evidence>
<dbReference type="FunFam" id="3.30.160.60:FF:000031">
    <property type="entry name" value="GLI family zinc finger 3"/>
    <property type="match status" value="1"/>
</dbReference>
<dbReference type="GO" id="GO:0000978">
    <property type="term" value="F:RNA polymerase II cis-regulatory region sequence-specific DNA binding"/>
    <property type="evidence" value="ECO:0007669"/>
    <property type="project" value="TreeGrafter"/>
</dbReference>
<dbReference type="EMBL" id="CAEY01000791">
    <property type="status" value="NOT_ANNOTATED_CDS"/>
    <property type="molecule type" value="Genomic_DNA"/>
</dbReference>
<dbReference type="Gene3D" id="3.30.160.60">
    <property type="entry name" value="Classic Zinc Finger"/>
    <property type="match status" value="5"/>
</dbReference>
<dbReference type="AlphaFoldDB" id="T1JV45"/>
<comment type="similarity">
    <text evidence="2">Belongs to the GLI C2H2-type zinc-finger protein family.</text>
</comment>
<evidence type="ECO:0000256" key="9">
    <source>
        <dbReference type="PROSITE-ProRule" id="PRU00042"/>
    </source>
</evidence>
<name>T1JV45_TETUR</name>
<dbReference type="SMART" id="SM00355">
    <property type="entry name" value="ZnF_C2H2"/>
    <property type="match status" value="5"/>
</dbReference>
<evidence type="ECO:0000259" key="11">
    <source>
        <dbReference type="PROSITE" id="PS50157"/>
    </source>
</evidence>
<feature type="domain" description="C2H2-type" evidence="11">
    <location>
        <begin position="423"/>
        <end position="452"/>
    </location>
</feature>
<keyword evidence="5 9" id="KW-0863">Zinc-finger</keyword>
<dbReference type="InterPro" id="IPR013087">
    <property type="entry name" value="Znf_C2H2_type"/>
</dbReference>
<dbReference type="OrthoDB" id="3214149at2759"/>
<feature type="domain" description="C2H2-type" evidence="11">
    <location>
        <begin position="453"/>
        <end position="482"/>
    </location>
</feature>
<keyword evidence="6" id="KW-0862">Zinc</keyword>
<evidence type="ECO:0000256" key="6">
    <source>
        <dbReference type="ARBA" id="ARBA00022833"/>
    </source>
</evidence>
<keyword evidence="3" id="KW-0479">Metal-binding</keyword>
<dbReference type="GO" id="GO:0005634">
    <property type="term" value="C:nucleus"/>
    <property type="evidence" value="ECO:0007669"/>
    <property type="project" value="UniProtKB-SubCell"/>
</dbReference>
<keyword evidence="8" id="KW-0539">Nucleus</keyword>
<evidence type="ECO:0000256" key="1">
    <source>
        <dbReference type="ARBA" id="ARBA00004123"/>
    </source>
</evidence>
<evidence type="ECO:0000256" key="2">
    <source>
        <dbReference type="ARBA" id="ARBA00010831"/>
    </source>
</evidence>
<evidence type="ECO:0000256" key="4">
    <source>
        <dbReference type="ARBA" id="ARBA00022737"/>
    </source>
</evidence>
<feature type="domain" description="C2H2-type" evidence="11">
    <location>
        <begin position="365"/>
        <end position="392"/>
    </location>
</feature>
<dbReference type="HOGENOM" id="CLU_447146_0_0_1"/>
<dbReference type="GO" id="GO:0000981">
    <property type="term" value="F:DNA-binding transcription factor activity, RNA polymerase II-specific"/>
    <property type="evidence" value="ECO:0007669"/>
    <property type="project" value="TreeGrafter"/>
</dbReference>
<dbReference type="PANTHER" id="PTHR45718:SF4">
    <property type="entry name" value="TRANSCRIPTIONAL ACTIVATOR CUBITUS INTERRUPTUS"/>
    <property type="match status" value="1"/>
</dbReference>
<proteinExistence type="inferred from homology"/>
<keyword evidence="4" id="KW-0677">Repeat</keyword>
<feature type="region of interest" description="Disordered" evidence="10">
    <location>
        <begin position="62"/>
        <end position="82"/>
    </location>
</feature>
<gene>
    <name evidence="12" type="primary">107371012</name>
</gene>
<dbReference type="GO" id="GO:0008270">
    <property type="term" value="F:zinc ion binding"/>
    <property type="evidence" value="ECO:0007669"/>
    <property type="project" value="UniProtKB-KW"/>
</dbReference>
<evidence type="ECO:0000256" key="8">
    <source>
        <dbReference type="ARBA" id="ARBA00023242"/>
    </source>
</evidence>
<dbReference type="FunFam" id="3.30.160.60:FF:000048">
    <property type="entry name" value="GLI family zinc finger 3"/>
    <property type="match status" value="1"/>
</dbReference>
<dbReference type="eggNOG" id="KOG1721">
    <property type="taxonomic scope" value="Eukaryota"/>
</dbReference>
<dbReference type="Proteomes" id="UP000015104">
    <property type="component" value="Unassembled WGS sequence"/>
</dbReference>
<dbReference type="InterPro" id="IPR036236">
    <property type="entry name" value="Znf_C2H2_sf"/>
</dbReference>
<sequence length="611" mass="68631">MYIANDYVDIDNNYEGMCFGNLLHPPSTSSFYSDFFIDPSPQTVLEDVKPFQKTNSTFIETSDNYRSPRVGSSSQVPSTTTEVYSNSETDFFKTLFTENLDTIQNQNHSSPSSPVTSRVSDSLNVSSNSSNSSGSSIGGNISYRATPLADSSTRVSNSNPSTVTIKEEIIDPQSSEPIIPQLKSETGGSLIEANHWTSTPLPMFKSYSWNTPANDIFPSLSLGNFQSSDLSERLASTGPNSPDNNDKLNCDSKHLNDLQQYQNQLQSPLESPVTDTNVLLSNLSANLSDSIRPINCHENIIDTSTGSLLSSLITEEANHEKVYCHWENCFTILNSLESLVHHIERVHVDEKRTHGNNDDYICKWSDCPRNRKPFNARYKLLIHMRVHSGEKPNRCTFEGCTKAFSRLENLKIHLRSHTGERPYICTHQDCCKKFSNSSDRAKHQKTHINSKPYACQAPGCTKRYTDPSSLRKHMKNHSSDLEPKRKVMSTYSLNSSLEDLNAHVSNLKLRQSTENLGNLFSSWPTNEFRRQQSQQLQANQRHDLSSSLDYNAKQNKFWTNNQRTDQSSGSSTSNNLYSNLSSTSTSCFMASIAQIHGLTEEQKKILFQGIS</sequence>
<evidence type="ECO:0000313" key="13">
    <source>
        <dbReference type="Proteomes" id="UP000015104"/>
    </source>
</evidence>
<dbReference type="InterPro" id="IPR056436">
    <property type="entry name" value="Znf-C2H2_ZIC1-5/GLI1-3-like"/>
</dbReference>
<dbReference type="FunFam" id="3.30.160.60:FF:000019">
    <property type="entry name" value="GLI family zinc finger 3"/>
    <property type="match status" value="1"/>
</dbReference>
<feature type="domain" description="C2H2-type" evidence="11">
    <location>
        <begin position="393"/>
        <end position="422"/>
    </location>
</feature>
<feature type="region of interest" description="Disordered" evidence="10">
    <location>
        <begin position="103"/>
        <end position="178"/>
    </location>
</feature>
<dbReference type="Pfam" id="PF23561">
    <property type="entry name" value="zf-C2H2_15"/>
    <property type="match status" value="1"/>
</dbReference>
<dbReference type="GO" id="GO:0140297">
    <property type="term" value="F:DNA-binding transcription factor binding"/>
    <property type="evidence" value="ECO:0007669"/>
    <property type="project" value="UniProtKB-ARBA"/>
</dbReference>
<dbReference type="STRING" id="32264.T1JV45"/>
<dbReference type="PROSITE" id="PS00028">
    <property type="entry name" value="ZINC_FINGER_C2H2_1"/>
    <property type="match status" value="4"/>
</dbReference>
<evidence type="ECO:0000256" key="5">
    <source>
        <dbReference type="ARBA" id="ARBA00022771"/>
    </source>
</evidence>
<keyword evidence="7" id="KW-0238">DNA-binding</keyword>
<reference evidence="13" key="1">
    <citation type="submission" date="2011-08" db="EMBL/GenBank/DDBJ databases">
        <authorList>
            <person name="Rombauts S."/>
        </authorList>
    </citation>
    <scope>NUCLEOTIDE SEQUENCE</scope>
    <source>
        <strain evidence="13">London</strain>
    </source>
</reference>
<dbReference type="PANTHER" id="PTHR45718">
    <property type="entry name" value="TRANSCRIPTIONAL ACTIVATOR CUBITUS INTERRUPTUS"/>
    <property type="match status" value="1"/>
</dbReference>
<reference evidence="12" key="2">
    <citation type="submission" date="2015-06" db="UniProtKB">
        <authorList>
            <consortium name="EnsemblMetazoa"/>
        </authorList>
    </citation>
    <scope>IDENTIFICATION</scope>
</reference>
<comment type="subcellular location">
    <subcellularLocation>
        <location evidence="1">Nucleus</location>
    </subcellularLocation>
</comment>
<dbReference type="SUPFAM" id="SSF57667">
    <property type="entry name" value="beta-beta-alpha zinc fingers"/>
    <property type="match status" value="3"/>
</dbReference>
<evidence type="ECO:0000256" key="3">
    <source>
        <dbReference type="ARBA" id="ARBA00022723"/>
    </source>
</evidence>
<keyword evidence="13" id="KW-1185">Reference proteome</keyword>
<organism evidence="12 13">
    <name type="scientific">Tetranychus urticae</name>
    <name type="common">Two-spotted spider mite</name>
    <dbReference type="NCBI Taxonomy" id="32264"/>
    <lineage>
        <taxon>Eukaryota</taxon>
        <taxon>Metazoa</taxon>
        <taxon>Ecdysozoa</taxon>
        <taxon>Arthropoda</taxon>
        <taxon>Chelicerata</taxon>
        <taxon>Arachnida</taxon>
        <taxon>Acari</taxon>
        <taxon>Acariformes</taxon>
        <taxon>Trombidiformes</taxon>
        <taxon>Prostigmata</taxon>
        <taxon>Eleutherengona</taxon>
        <taxon>Raphignathae</taxon>
        <taxon>Tetranychoidea</taxon>
        <taxon>Tetranychidae</taxon>
        <taxon>Tetranychus</taxon>
    </lineage>
</organism>
<dbReference type="InterPro" id="IPR043359">
    <property type="entry name" value="GLI-like"/>
</dbReference>
<dbReference type="GO" id="GO:0000122">
    <property type="term" value="P:negative regulation of transcription by RNA polymerase II"/>
    <property type="evidence" value="ECO:0007669"/>
    <property type="project" value="UniProtKB-ARBA"/>
</dbReference>